<dbReference type="InterPro" id="IPR042240">
    <property type="entry name" value="CHASE_sf"/>
</dbReference>
<evidence type="ECO:0000259" key="5">
    <source>
        <dbReference type="PROSITE" id="PS50839"/>
    </source>
</evidence>
<dbReference type="InterPro" id="IPR006189">
    <property type="entry name" value="CHASE_dom"/>
</dbReference>
<comment type="caution">
    <text evidence="6">The sequence shown here is derived from an EMBL/GenBank/DDBJ whole genome shotgun (WGS) entry which is preliminary data.</text>
</comment>
<proteinExistence type="predicted"/>
<evidence type="ECO:0000256" key="2">
    <source>
        <dbReference type="ARBA" id="ARBA00022692"/>
    </source>
</evidence>
<dbReference type="GO" id="GO:0003824">
    <property type="term" value="F:catalytic activity"/>
    <property type="evidence" value="ECO:0007669"/>
    <property type="project" value="UniProtKB-ARBA"/>
</dbReference>
<dbReference type="Proteomes" id="UP001630127">
    <property type="component" value="Unassembled WGS sequence"/>
</dbReference>
<protein>
    <recommendedName>
        <fullName evidence="5">CHASE domain-containing protein</fullName>
    </recommendedName>
</protein>
<evidence type="ECO:0000256" key="1">
    <source>
        <dbReference type="ARBA" id="ARBA00004370"/>
    </source>
</evidence>
<dbReference type="GO" id="GO:0016020">
    <property type="term" value="C:membrane"/>
    <property type="evidence" value="ECO:0007669"/>
    <property type="project" value="UniProtKB-SubCell"/>
</dbReference>
<dbReference type="AlphaFoldDB" id="A0ABD2YAJ6"/>
<keyword evidence="7" id="KW-1185">Reference proteome</keyword>
<feature type="domain" description="CHASE" evidence="5">
    <location>
        <begin position="190"/>
        <end position="295"/>
    </location>
</feature>
<gene>
    <name evidence="6" type="ORF">ACH5RR_037072</name>
</gene>
<evidence type="ECO:0000313" key="6">
    <source>
        <dbReference type="EMBL" id="KAL3502623.1"/>
    </source>
</evidence>
<name>A0ABD2YAJ6_9GENT</name>
<dbReference type="Pfam" id="PF03924">
    <property type="entry name" value="CHASE"/>
    <property type="match status" value="1"/>
</dbReference>
<keyword evidence="2" id="KW-0812">Transmembrane</keyword>
<evidence type="ECO:0000256" key="3">
    <source>
        <dbReference type="ARBA" id="ARBA00022989"/>
    </source>
</evidence>
<dbReference type="Gene3D" id="6.10.250.1190">
    <property type="match status" value="1"/>
</dbReference>
<dbReference type="Gene3D" id="3.30.450.350">
    <property type="entry name" value="CHASE domain"/>
    <property type="match status" value="1"/>
</dbReference>
<dbReference type="PROSITE" id="PS50839">
    <property type="entry name" value="CHASE"/>
    <property type="match status" value="1"/>
</dbReference>
<dbReference type="EMBL" id="JBJUIK010000015">
    <property type="protein sequence ID" value="KAL3502623.1"/>
    <property type="molecule type" value="Genomic_DNA"/>
</dbReference>
<organism evidence="6 7">
    <name type="scientific">Cinchona calisaya</name>
    <dbReference type="NCBI Taxonomy" id="153742"/>
    <lineage>
        <taxon>Eukaryota</taxon>
        <taxon>Viridiplantae</taxon>
        <taxon>Streptophyta</taxon>
        <taxon>Embryophyta</taxon>
        <taxon>Tracheophyta</taxon>
        <taxon>Spermatophyta</taxon>
        <taxon>Magnoliopsida</taxon>
        <taxon>eudicotyledons</taxon>
        <taxon>Gunneridae</taxon>
        <taxon>Pentapetalae</taxon>
        <taxon>asterids</taxon>
        <taxon>lamiids</taxon>
        <taxon>Gentianales</taxon>
        <taxon>Rubiaceae</taxon>
        <taxon>Cinchonoideae</taxon>
        <taxon>Cinchoneae</taxon>
        <taxon>Cinchona</taxon>
    </lineage>
</organism>
<evidence type="ECO:0000313" key="7">
    <source>
        <dbReference type="Proteomes" id="UP001630127"/>
    </source>
</evidence>
<keyword evidence="4" id="KW-0472">Membrane</keyword>
<keyword evidence="3" id="KW-1133">Transmembrane helix</keyword>
<dbReference type="GO" id="GO:0007165">
    <property type="term" value="P:signal transduction"/>
    <property type="evidence" value="ECO:0007669"/>
    <property type="project" value="UniProtKB-ARBA"/>
</dbReference>
<accession>A0ABD2YAJ6</accession>
<sequence length="295" mass="33663">MRGVAFQLSSLPLKICSWVSAKMSLNCMLSGSNGFSAFQTVKVFNEEKVEILLKNLNVSKEQNHSFAALFETIQGSSLTCSKHYGHHMSSSNTIICTLEFLSSSKDIVEKWYNFVTENIKPDHQMCPVHDNDISRNLDLSFVKDSSTFISWSTSSASYDHQYPLKDQFNVSMNHVHAFAILVSTFYHEKEHLALDQKTFEDYTEKTAFERPLTTGVAYALRVLHSMREKFEEQQGWTIKKIETEDRTLSQDLVPENLDPSPIHEEYAPVIFSQKTVSHIVSIDMMSGKEGRENIL</sequence>
<evidence type="ECO:0000256" key="4">
    <source>
        <dbReference type="ARBA" id="ARBA00023136"/>
    </source>
</evidence>
<reference evidence="6 7" key="1">
    <citation type="submission" date="2024-11" db="EMBL/GenBank/DDBJ databases">
        <title>A near-complete genome assembly of Cinchona calisaya.</title>
        <authorList>
            <person name="Lian D.C."/>
            <person name="Zhao X.W."/>
            <person name="Wei L."/>
        </authorList>
    </citation>
    <scope>NUCLEOTIDE SEQUENCE [LARGE SCALE GENOMIC DNA]</scope>
    <source>
        <tissue evidence="6">Nenye</tissue>
    </source>
</reference>
<comment type="subcellular location">
    <subcellularLocation>
        <location evidence="1">Membrane</location>
    </subcellularLocation>
</comment>